<sequence>MTTRTYLDRPSLWVVVITALLIVAIVTAGVLSKIFLGEFTARIVLVSLIILLSILGISALTFLELRRKAAQTTNKQTVDKKGYYYQNIKPSAPADSTLEYSNRSTVPAS</sequence>
<reference evidence="1" key="1">
    <citation type="journal article" date="2013" name="Genome Biol.">
        <title>Draft genome of the mountain pine beetle, Dendroctonus ponderosae Hopkins, a major forest pest.</title>
        <authorList>
            <person name="Keeling C.I."/>
            <person name="Yuen M.M."/>
            <person name="Liao N.Y."/>
            <person name="Docking T.R."/>
            <person name="Chan S.K."/>
            <person name="Taylor G.A."/>
            <person name="Palmquist D.L."/>
            <person name="Jackman S.D."/>
            <person name="Nguyen A."/>
            <person name="Li M."/>
            <person name="Henderson H."/>
            <person name="Janes J.K."/>
            <person name="Zhao Y."/>
            <person name="Pandoh P."/>
            <person name="Moore R."/>
            <person name="Sperling F.A."/>
            <person name="Huber D.P."/>
            <person name="Birol I."/>
            <person name="Jones S.J."/>
            <person name="Bohlmann J."/>
        </authorList>
    </citation>
    <scope>NUCLEOTIDE SEQUENCE</scope>
</reference>
<dbReference type="EMBL" id="KB741026">
    <property type="protein sequence ID" value="ENN74896.1"/>
    <property type="molecule type" value="Genomic_DNA"/>
</dbReference>
<accession>N6U2Q2</accession>
<name>N6U2Q2_DENPD</name>
<organism evidence="1">
    <name type="scientific">Dendroctonus ponderosae</name>
    <name type="common">Mountain pine beetle</name>
    <dbReference type="NCBI Taxonomy" id="77166"/>
    <lineage>
        <taxon>Eukaryota</taxon>
        <taxon>Metazoa</taxon>
        <taxon>Ecdysozoa</taxon>
        <taxon>Arthropoda</taxon>
        <taxon>Hexapoda</taxon>
        <taxon>Insecta</taxon>
        <taxon>Pterygota</taxon>
        <taxon>Neoptera</taxon>
        <taxon>Endopterygota</taxon>
        <taxon>Coleoptera</taxon>
        <taxon>Polyphaga</taxon>
        <taxon>Cucujiformia</taxon>
        <taxon>Curculionidae</taxon>
        <taxon>Scolytinae</taxon>
        <taxon>Dendroctonus</taxon>
    </lineage>
</organism>
<dbReference type="HOGENOM" id="CLU_2186602_0_0_1"/>
<feature type="non-terminal residue" evidence="1">
    <location>
        <position position="1"/>
    </location>
</feature>
<evidence type="ECO:0000313" key="1">
    <source>
        <dbReference type="EMBL" id="ENN74896.1"/>
    </source>
</evidence>
<dbReference type="AlphaFoldDB" id="N6U2Q2"/>
<gene>
    <name evidence="1" type="ORF">YQE_08474</name>
</gene>
<protein>
    <submittedName>
        <fullName evidence="1">Uncharacterized protein</fullName>
    </submittedName>
</protein>
<proteinExistence type="predicted"/>